<gene>
    <name evidence="1" type="ORF">QPL79_00070</name>
</gene>
<accession>A0ABD4Z359</accession>
<dbReference type="EMBL" id="JASNVW010000001">
    <property type="protein sequence ID" value="MDK6027771.1"/>
    <property type="molecule type" value="Genomic_DNA"/>
</dbReference>
<dbReference type="RefSeq" id="WP_285272756.1">
    <property type="nucleotide sequence ID" value="NZ_JASNVW010000001.1"/>
</dbReference>
<sequence length="154" mass="16916">MTKIYLVAHAPSSPYRLIDLAKLAYSFNFINGFVVVKPVGLAAQNGLPEVFKLAYKHGKSLFVLSQLRELKDLLSIEMLVFIIQGHKDAPDIENVINRNVSSLAIIVQAGETPFNKEDISLGYVSKISEMSEIFSPNAVAEAAAALLKISKILR</sequence>
<comment type="caution">
    <text evidence="1">The sequence shown here is derived from an EMBL/GenBank/DDBJ whole genome shotgun (WGS) entry which is preliminary data.</text>
</comment>
<keyword evidence="2" id="KW-1185">Reference proteome</keyword>
<organism evidence="1 2">
    <name type="scientific">Ignisphaera cupida</name>
    <dbReference type="NCBI Taxonomy" id="3050454"/>
    <lineage>
        <taxon>Archaea</taxon>
        <taxon>Thermoproteota</taxon>
        <taxon>Thermoprotei</taxon>
        <taxon>Desulfurococcales</taxon>
        <taxon>Desulfurococcaceae</taxon>
        <taxon>Ignisphaera</taxon>
    </lineage>
</organism>
<name>A0ABD4Z359_9CREN</name>
<dbReference type="Pfam" id="PF09895">
    <property type="entry name" value="DUF2122"/>
    <property type="match status" value="1"/>
</dbReference>
<protein>
    <submittedName>
        <fullName evidence="1">RecB-family nuclease</fullName>
    </submittedName>
</protein>
<dbReference type="AlphaFoldDB" id="A0ABD4Z359"/>
<proteinExistence type="predicted"/>
<evidence type="ECO:0000313" key="1">
    <source>
        <dbReference type="EMBL" id="MDK6027771.1"/>
    </source>
</evidence>
<dbReference type="Proteomes" id="UP001529235">
    <property type="component" value="Unassembled WGS sequence"/>
</dbReference>
<evidence type="ECO:0000313" key="2">
    <source>
        <dbReference type="Proteomes" id="UP001529235"/>
    </source>
</evidence>
<reference evidence="1 2" key="1">
    <citation type="submission" date="2023-05" db="EMBL/GenBank/DDBJ databases">
        <title>A new hyperthermophilic archaea 'Ignisphaera cupida' sp. nov. and description of the family 'Ignisphaeraceae' fam. nov.</title>
        <authorList>
            <person name="Podosokorskaya O.A."/>
            <person name="Elcheninov A.G."/>
            <person name="Klukina A."/>
            <person name="Merkel A.Y."/>
        </authorList>
    </citation>
    <scope>NUCLEOTIDE SEQUENCE [LARGE SCALE GENOMIC DNA]</scope>
    <source>
        <strain evidence="1 2">4213-co</strain>
    </source>
</reference>
<dbReference type="InterPro" id="IPR018665">
    <property type="entry name" value="DUF2122_RecB-nuclease-rel"/>
</dbReference>